<accession>A0ABT8UTE2</accession>
<dbReference type="InterPro" id="IPR000515">
    <property type="entry name" value="MetI-like"/>
</dbReference>
<feature type="transmembrane region" description="Helical" evidence="7">
    <location>
        <begin position="164"/>
        <end position="184"/>
    </location>
</feature>
<dbReference type="RefSeq" id="WP_302897336.1">
    <property type="nucleotide sequence ID" value="NZ_JAUMJH010000001.1"/>
</dbReference>
<feature type="transmembrane region" description="Helical" evidence="7">
    <location>
        <begin position="105"/>
        <end position="125"/>
    </location>
</feature>
<feature type="transmembrane region" description="Helical" evidence="7">
    <location>
        <begin position="43"/>
        <end position="60"/>
    </location>
</feature>
<keyword evidence="3" id="KW-1003">Cell membrane</keyword>
<dbReference type="Gene3D" id="1.10.3720.10">
    <property type="entry name" value="MetI-like"/>
    <property type="match status" value="1"/>
</dbReference>
<evidence type="ECO:0000313" key="10">
    <source>
        <dbReference type="Proteomes" id="UP001168902"/>
    </source>
</evidence>
<organism evidence="9 10">
    <name type="scientific">Acinetobacter genomosp. 15BJ</name>
    <dbReference type="NCBI Taxonomy" id="106651"/>
    <lineage>
        <taxon>Bacteria</taxon>
        <taxon>Pseudomonadati</taxon>
        <taxon>Pseudomonadota</taxon>
        <taxon>Gammaproteobacteria</taxon>
        <taxon>Moraxellales</taxon>
        <taxon>Moraxellaceae</taxon>
        <taxon>Acinetobacter</taxon>
    </lineage>
</organism>
<keyword evidence="5 7" id="KW-1133">Transmembrane helix</keyword>
<feature type="transmembrane region" description="Helical" evidence="7">
    <location>
        <begin position="204"/>
        <end position="232"/>
    </location>
</feature>
<keyword evidence="4 7" id="KW-0812">Transmembrane</keyword>
<keyword evidence="6 7" id="KW-0472">Membrane</keyword>
<comment type="subcellular location">
    <subcellularLocation>
        <location evidence="1 7">Cell membrane</location>
        <topology evidence="1 7">Multi-pass membrane protein</topology>
    </subcellularLocation>
</comment>
<keyword evidence="10" id="KW-1185">Reference proteome</keyword>
<comment type="caution">
    <text evidence="9">The sequence shown here is derived from an EMBL/GenBank/DDBJ whole genome shotgun (WGS) entry which is preliminary data.</text>
</comment>
<dbReference type="Proteomes" id="UP001168902">
    <property type="component" value="Unassembled WGS sequence"/>
</dbReference>
<dbReference type="CDD" id="cd06261">
    <property type="entry name" value="TM_PBP2"/>
    <property type="match status" value="1"/>
</dbReference>
<evidence type="ECO:0000256" key="5">
    <source>
        <dbReference type="ARBA" id="ARBA00022989"/>
    </source>
</evidence>
<gene>
    <name evidence="9" type="primary">tauC</name>
    <name evidence="9" type="ORF">Q3V53_00405</name>
</gene>
<dbReference type="Pfam" id="PF00528">
    <property type="entry name" value="BPD_transp_1"/>
    <property type="match status" value="1"/>
</dbReference>
<keyword evidence="2 7" id="KW-0813">Transport</keyword>
<sequence>MTGQAKNTAYEVSKTEELQSTNRAQSSSIFTPIGAFFTRHRSLALSLSSVLSVLVIWYLITALKIVPSLFLPSPQAVWQKFLEVSQQGFMKATLWQHLASSISRVLLALVAAIAIGVPLGLWMGLNKWVRAVLDPLVELLRPIPPLAYLPLLVIWFGIGETTKVLLIFFSILAPVIISSTHGVLSHQLNRERAALSLGASQSQVFWHVILPTALPHILTGIRIGLGVGWSTLVASELVAADRGIGFMVQSAAQFLITDTVVLGIIVIAIVAVSFELFLRWLQKQLSPWYGQQL</sequence>
<evidence type="ECO:0000256" key="2">
    <source>
        <dbReference type="ARBA" id="ARBA00022448"/>
    </source>
</evidence>
<evidence type="ECO:0000313" key="9">
    <source>
        <dbReference type="EMBL" id="MDO3655682.1"/>
    </source>
</evidence>
<name>A0ABT8UTE2_9GAMM</name>
<dbReference type="SUPFAM" id="SSF161098">
    <property type="entry name" value="MetI-like"/>
    <property type="match status" value="1"/>
</dbReference>
<feature type="transmembrane region" description="Helical" evidence="7">
    <location>
        <begin position="137"/>
        <end position="158"/>
    </location>
</feature>
<dbReference type="InterPro" id="IPR035906">
    <property type="entry name" value="MetI-like_sf"/>
</dbReference>
<comment type="similarity">
    <text evidence="7">Belongs to the binding-protein-dependent transport system permease family.</text>
</comment>
<evidence type="ECO:0000256" key="4">
    <source>
        <dbReference type="ARBA" id="ARBA00022692"/>
    </source>
</evidence>
<evidence type="ECO:0000256" key="3">
    <source>
        <dbReference type="ARBA" id="ARBA00022475"/>
    </source>
</evidence>
<evidence type="ECO:0000256" key="1">
    <source>
        <dbReference type="ARBA" id="ARBA00004651"/>
    </source>
</evidence>
<reference evidence="9 10" key="1">
    <citation type="submission" date="2023-07" db="EMBL/GenBank/DDBJ databases">
        <title>A novel proteolytic Acinetobacter species.</title>
        <authorList>
            <person name="Nemec A."/>
            <person name="Radolfova-Krizova L."/>
        </authorList>
    </citation>
    <scope>NUCLEOTIDE SEQUENCE [LARGE SCALE GENOMIC DNA]</scope>
    <source>
        <strain evidence="9 10">NIPH 1865</strain>
    </source>
</reference>
<proteinExistence type="inferred from homology"/>
<feature type="transmembrane region" description="Helical" evidence="7">
    <location>
        <begin position="252"/>
        <end position="278"/>
    </location>
</feature>
<evidence type="ECO:0000256" key="6">
    <source>
        <dbReference type="ARBA" id="ARBA00023136"/>
    </source>
</evidence>
<dbReference type="NCBIfam" id="NF007545">
    <property type="entry name" value="PRK10160.1"/>
    <property type="match status" value="1"/>
</dbReference>
<evidence type="ECO:0000259" key="8">
    <source>
        <dbReference type="PROSITE" id="PS50928"/>
    </source>
</evidence>
<dbReference type="PANTHER" id="PTHR30151:SF25">
    <property type="entry name" value="TAURINE TRANSPORT SYSTEM PERMEASE PROTEIN TAUC"/>
    <property type="match status" value="1"/>
</dbReference>
<protein>
    <submittedName>
        <fullName evidence="9">Taurine ABC transporter permease TauC</fullName>
    </submittedName>
</protein>
<feature type="domain" description="ABC transmembrane type-1" evidence="8">
    <location>
        <begin position="98"/>
        <end position="278"/>
    </location>
</feature>
<dbReference type="PANTHER" id="PTHR30151">
    <property type="entry name" value="ALKANE SULFONATE ABC TRANSPORTER-RELATED, MEMBRANE SUBUNIT"/>
    <property type="match status" value="1"/>
</dbReference>
<dbReference type="PROSITE" id="PS50928">
    <property type="entry name" value="ABC_TM1"/>
    <property type="match status" value="1"/>
</dbReference>
<evidence type="ECO:0000256" key="7">
    <source>
        <dbReference type="RuleBase" id="RU363032"/>
    </source>
</evidence>
<dbReference type="EMBL" id="JAUMJH010000001">
    <property type="protein sequence ID" value="MDO3655682.1"/>
    <property type="molecule type" value="Genomic_DNA"/>
</dbReference>